<proteinExistence type="predicted"/>
<dbReference type="OrthoDB" id="2601820at2759"/>
<keyword evidence="3" id="KW-1185">Reference proteome</keyword>
<gene>
    <name evidence="2" type="ORF">L202_06628</name>
</gene>
<protein>
    <submittedName>
        <fullName evidence="2">Uncharacterized protein</fullName>
    </submittedName>
</protein>
<dbReference type="AlphaFoldDB" id="A0A1E3HGM7"/>
<organism evidence="2 3">
    <name type="scientific">Cryptococcus amylolentus CBS 6039</name>
    <dbReference type="NCBI Taxonomy" id="1295533"/>
    <lineage>
        <taxon>Eukaryota</taxon>
        <taxon>Fungi</taxon>
        <taxon>Dikarya</taxon>
        <taxon>Basidiomycota</taxon>
        <taxon>Agaricomycotina</taxon>
        <taxon>Tremellomycetes</taxon>
        <taxon>Tremellales</taxon>
        <taxon>Cryptococcaceae</taxon>
        <taxon>Cryptococcus</taxon>
    </lineage>
</organism>
<feature type="region of interest" description="Disordered" evidence="1">
    <location>
        <begin position="455"/>
        <end position="485"/>
    </location>
</feature>
<evidence type="ECO:0000313" key="2">
    <source>
        <dbReference type="EMBL" id="ODN75498.1"/>
    </source>
</evidence>
<accession>A0A1E3HGM7</accession>
<name>A0A1E3HGM7_9TREE</name>
<evidence type="ECO:0000256" key="1">
    <source>
        <dbReference type="SAM" id="MobiDB-lite"/>
    </source>
</evidence>
<feature type="region of interest" description="Disordered" evidence="1">
    <location>
        <begin position="357"/>
        <end position="380"/>
    </location>
</feature>
<comment type="caution">
    <text evidence="2">The sequence shown here is derived from an EMBL/GenBank/DDBJ whole genome shotgun (WGS) entry which is preliminary data.</text>
</comment>
<sequence length="485" mass="54331">MSNKMSNKLFSFILGDPNEVDIEYPASLYAKDPTKLPQLSPELWAHVLSFCLEPPSFQYDDYQSQSTLATCLRVNTTFYIAAAPILYRSPGFYDIGNFLLGADNPVPAALASQTPGVDKDMMYLKHGNTKLPLLRHVRRITPLAWEIDMRDTAEIIADQTRSIELANTILQPIIRHQPRPPVENSPFFPHLSQIAIDPSFRGGSLGKQTEIIRTEFSDDFTTLHKSLLLSGPLPKAVCCTDHPSVPVLRALDWVDREKGTLPRVVTIHTELKEAFDIMFGVTTRIYVDYSEHENPETFDFLPPEGGALLPRDAVIDFFMEMLEDSSPAFGSTITEHWEGVVENTVIEVYGLENIVDWEEDEDESDSDEDYSDESDGSDGIDEYSAIREELDRKEGNGLNPKELRNPFGASVSESNLRRKYLRKFQEELLEIMGDVAGHMYLPKLRLKLGTDAPPCEACGRGLLPGPPRATSGAKEGSEGEWTDID</sequence>
<dbReference type="RefSeq" id="XP_018991148.1">
    <property type="nucleotide sequence ID" value="XM_019141173.1"/>
</dbReference>
<dbReference type="EMBL" id="AWGJ01000010">
    <property type="protein sequence ID" value="ODN75498.1"/>
    <property type="molecule type" value="Genomic_DNA"/>
</dbReference>
<dbReference type="GeneID" id="30157937"/>
<reference evidence="2 3" key="1">
    <citation type="submission" date="2016-06" db="EMBL/GenBank/DDBJ databases">
        <title>Evolution of pathogenesis and genome organization in the Tremellales.</title>
        <authorList>
            <person name="Cuomo C."/>
            <person name="Litvintseva A."/>
            <person name="Heitman J."/>
            <person name="Chen Y."/>
            <person name="Sun S."/>
            <person name="Springer D."/>
            <person name="Dromer F."/>
            <person name="Young S."/>
            <person name="Zeng Q."/>
            <person name="Chapman S."/>
            <person name="Gujja S."/>
            <person name="Saif S."/>
            <person name="Birren B."/>
        </authorList>
    </citation>
    <scope>NUCLEOTIDE SEQUENCE [LARGE SCALE GENOMIC DNA]</scope>
    <source>
        <strain evidence="2 3">CBS 6039</strain>
    </source>
</reference>
<dbReference type="Proteomes" id="UP000094065">
    <property type="component" value="Unassembled WGS sequence"/>
</dbReference>
<evidence type="ECO:0000313" key="3">
    <source>
        <dbReference type="Proteomes" id="UP000094065"/>
    </source>
</evidence>